<organism evidence="1 2">
    <name type="scientific">Paenibacillus thiaminolyticus</name>
    <name type="common">Bacillus thiaminolyticus</name>
    <dbReference type="NCBI Taxonomy" id="49283"/>
    <lineage>
        <taxon>Bacteria</taxon>
        <taxon>Bacillati</taxon>
        <taxon>Bacillota</taxon>
        <taxon>Bacilli</taxon>
        <taxon>Bacillales</taxon>
        <taxon>Paenibacillaceae</taxon>
        <taxon>Paenibacillus</taxon>
    </lineage>
</organism>
<reference evidence="1 2" key="1">
    <citation type="submission" date="2018-09" db="EMBL/GenBank/DDBJ databases">
        <title>Paenibacillus SK2017-BO5.</title>
        <authorList>
            <person name="Piskunova J.V."/>
            <person name="Dubiley S.A."/>
            <person name="Severinov K.V."/>
        </authorList>
    </citation>
    <scope>NUCLEOTIDE SEQUENCE [LARGE SCALE GENOMIC DNA]</scope>
    <source>
        <strain evidence="1 2">BO5</strain>
    </source>
</reference>
<sequence length="62" mass="7377">MLLTTRPAKKTAKLQFSLVKFPPWKEFLQYRRNFSYTNGFKAKISENDAFLQQWHQIAAEIV</sequence>
<dbReference type="Proteomes" id="UP000266177">
    <property type="component" value="Unassembled WGS sequence"/>
</dbReference>
<dbReference type="EMBL" id="QYZD01000019">
    <property type="protein sequence ID" value="RJG21997.1"/>
    <property type="molecule type" value="Genomic_DNA"/>
</dbReference>
<comment type="caution">
    <text evidence="1">The sequence shown here is derived from an EMBL/GenBank/DDBJ whole genome shotgun (WGS) entry which is preliminary data.</text>
</comment>
<gene>
    <name evidence="1" type="ORF">DQX05_19255</name>
</gene>
<accession>A0A3A3GDR4</accession>
<name>A0A3A3GDR4_PANTH</name>
<evidence type="ECO:0000313" key="2">
    <source>
        <dbReference type="Proteomes" id="UP000266177"/>
    </source>
</evidence>
<evidence type="ECO:0000313" key="1">
    <source>
        <dbReference type="EMBL" id="RJG21997.1"/>
    </source>
</evidence>
<protein>
    <submittedName>
        <fullName evidence="1">Uncharacterized protein</fullName>
    </submittedName>
</protein>
<dbReference type="AlphaFoldDB" id="A0A3A3GDR4"/>
<proteinExistence type="predicted"/>